<evidence type="ECO:0000256" key="5">
    <source>
        <dbReference type="ARBA" id="ARBA00022807"/>
    </source>
</evidence>
<feature type="compositionally biased region" description="Pro residues" evidence="7">
    <location>
        <begin position="79"/>
        <end position="91"/>
    </location>
</feature>
<evidence type="ECO:0000313" key="10">
    <source>
        <dbReference type="Proteomes" id="UP001497453"/>
    </source>
</evidence>
<feature type="compositionally biased region" description="Low complexity" evidence="7">
    <location>
        <begin position="434"/>
        <end position="461"/>
    </location>
</feature>
<keyword evidence="5 6" id="KW-0788">Thiol protease</keyword>
<feature type="region of interest" description="Disordered" evidence="7">
    <location>
        <begin position="1"/>
        <end position="178"/>
    </location>
</feature>
<dbReference type="SUPFAM" id="SSF54001">
    <property type="entry name" value="Cysteine proteinases"/>
    <property type="match status" value="1"/>
</dbReference>
<evidence type="ECO:0000256" key="7">
    <source>
        <dbReference type="SAM" id="MobiDB-lite"/>
    </source>
</evidence>
<organism evidence="9 10">
    <name type="scientific">Somion occarium</name>
    <dbReference type="NCBI Taxonomy" id="3059160"/>
    <lineage>
        <taxon>Eukaryota</taxon>
        <taxon>Fungi</taxon>
        <taxon>Dikarya</taxon>
        <taxon>Basidiomycota</taxon>
        <taxon>Agaricomycotina</taxon>
        <taxon>Agaricomycetes</taxon>
        <taxon>Polyporales</taxon>
        <taxon>Cerrenaceae</taxon>
        <taxon>Somion</taxon>
    </lineage>
</organism>
<evidence type="ECO:0000256" key="3">
    <source>
        <dbReference type="ARBA" id="ARBA00022786"/>
    </source>
</evidence>
<feature type="region of interest" description="Disordered" evidence="7">
    <location>
        <begin position="311"/>
        <end position="461"/>
    </location>
</feature>
<dbReference type="PROSITE" id="PS50235">
    <property type="entry name" value="USP_3"/>
    <property type="match status" value="1"/>
</dbReference>
<reference evidence="10" key="1">
    <citation type="submission" date="2024-04" db="EMBL/GenBank/DDBJ databases">
        <authorList>
            <person name="Shaw F."/>
            <person name="Minotto A."/>
        </authorList>
    </citation>
    <scope>NUCLEOTIDE SEQUENCE [LARGE SCALE GENOMIC DNA]</scope>
</reference>
<dbReference type="Gene3D" id="3.90.70.10">
    <property type="entry name" value="Cysteine proteinases"/>
    <property type="match status" value="1"/>
</dbReference>
<feature type="region of interest" description="Disordered" evidence="7">
    <location>
        <begin position="193"/>
        <end position="240"/>
    </location>
</feature>
<comment type="similarity">
    <text evidence="6">Belongs to the peptidase C19 family.</text>
</comment>
<feature type="compositionally biased region" description="Low complexity" evidence="7">
    <location>
        <begin position="220"/>
        <end position="237"/>
    </location>
</feature>
<evidence type="ECO:0000313" key="9">
    <source>
        <dbReference type="EMBL" id="CAL1705380.1"/>
    </source>
</evidence>
<feature type="compositionally biased region" description="Polar residues" evidence="7">
    <location>
        <begin position="332"/>
        <end position="347"/>
    </location>
</feature>
<name>A0ABP1DC06_9APHY</name>
<keyword evidence="10" id="KW-1185">Reference proteome</keyword>
<sequence>MANQHPPYSHPGPSYYPHSPPPHPYGFPPNPNAVPFYPYPPPMNGHSPLHQPTSPRLHGGGRDGYPSHRPGPNFQHFQPIPPQHYMPPQPITPLAVSPTSPYSQAQKYSPHAPQMSYSPSYPPQHNGPYPPQTWPAQPLSPLPKQLSMLPPPQSHPQEVPVPPPSLAPPQPLPSSASAPVASLSSFVQPSVIPSASSSVSTSPQVHSSSQAEPTFHEHLSASATTSEASSVPSTPASRPKASEISISGWVIWSRRGNPSDAPGVIISPRANPPEHVVQKALQLPSPPVSPKIKLKSLQRVAVLSPHEVHVPLKEEVKEEPAKEESPEPADVPSSSATETTPACSTAPDTPVPGSPLSTNTSISLATGSPAVGKPLKPLASPEAHMESTAVELPSTVAPSATEISAREKAQSVVSPPTQPVTSPSVPATPPPATTPQAAPPKKSWASLLQSSDTASSSKSRLPTSSIVGFSIPATLTASTSAANGAPVQARPELLSLLTTGPKGSIPPPKIRPRGIINTGNMCFANAVLQVLVYCPPFHRLFTELGKHITGPIVGPQKDGSKATPLVEAIIQFLREFNPRSVDSGTGGKGKEREEDDFYDLDSFVPNYVYDVMKEKKRFASMVGGYQEDAEEFLGFFLDILEEELFSLQSSLSPTKAPASVAGGNVGEHAETAAQDDKWFEVGKRNRTVVTRTVKSMDSPITRIFGGKFRSTLRAPHQKDSVTIEDWRALRLDISVSILVTCIELHAKLMTLQRDQVHTIKDALQLISHPQSVQLTSPTRPGQVIEATQHTLIESLPPVLVLHMKRFMYDTTVGDVVKINKQVAYGFDLEIGPDLIAPTKRTSHPIKYQLFAVLYHHGQSASGGHYTLDVLHPNRDMNDRPRAAWIRIDDELVSDIRADDVFGTQERDDRCAYLLFYRRVGNVASGPRTWSSLAAAHNAV</sequence>
<gene>
    <name evidence="9" type="ORF">GFSPODELE1_LOCUS5402</name>
</gene>
<feature type="compositionally biased region" description="Polar residues" evidence="7">
    <location>
        <begin position="97"/>
        <end position="107"/>
    </location>
</feature>
<feature type="compositionally biased region" description="Basic and acidic residues" evidence="7">
    <location>
        <begin position="311"/>
        <end position="325"/>
    </location>
</feature>
<feature type="compositionally biased region" description="Pro residues" evidence="7">
    <location>
        <begin position="149"/>
        <end position="172"/>
    </location>
</feature>
<evidence type="ECO:0000256" key="6">
    <source>
        <dbReference type="RuleBase" id="RU366025"/>
    </source>
</evidence>
<evidence type="ECO:0000256" key="1">
    <source>
        <dbReference type="ARBA" id="ARBA00000707"/>
    </source>
</evidence>
<dbReference type="EC" id="3.4.19.12" evidence="6"/>
<dbReference type="PANTHER" id="PTHR24006">
    <property type="entry name" value="UBIQUITIN CARBOXYL-TERMINAL HYDROLASE"/>
    <property type="match status" value="1"/>
</dbReference>
<keyword evidence="2 6" id="KW-0645">Protease</keyword>
<dbReference type="PROSITE" id="PS00973">
    <property type="entry name" value="USP_2"/>
    <property type="match status" value="1"/>
</dbReference>
<keyword evidence="3 6" id="KW-0833">Ubl conjugation pathway</keyword>
<dbReference type="InterPro" id="IPR028889">
    <property type="entry name" value="USP"/>
</dbReference>
<feature type="compositionally biased region" description="Pro residues" evidence="7">
    <location>
        <begin position="18"/>
        <end position="43"/>
    </location>
</feature>
<comment type="catalytic activity">
    <reaction evidence="1 6">
        <text>Thiol-dependent hydrolysis of ester, thioester, amide, peptide and isopeptide bonds formed by the C-terminal Gly of ubiquitin (a 76-residue protein attached to proteins as an intracellular targeting signal).</text>
        <dbReference type="EC" id="3.4.19.12"/>
    </reaction>
</comment>
<dbReference type="InterPro" id="IPR050164">
    <property type="entry name" value="Peptidase_C19"/>
</dbReference>
<dbReference type="Proteomes" id="UP001497453">
    <property type="component" value="Chromosome 3"/>
</dbReference>
<dbReference type="Pfam" id="PF00443">
    <property type="entry name" value="UCH"/>
    <property type="match status" value="1"/>
</dbReference>
<feature type="compositionally biased region" description="Low complexity" evidence="7">
    <location>
        <begin position="1"/>
        <end position="17"/>
    </location>
</feature>
<dbReference type="EMBL" id="OZ037946">
    <property type="protein sequence ID" value="CAL1705380.1"/>
    <property type="molecule type" value="Genomic_DNA"/>
</dbReference>
<accession>A0ABP1DC06</accession>
<dbReference type="InterPro" id="IPR018200">
    <property type="entry name" value="USP_CS"/>
</dbReference>
<dbReference type="CDD" id="cd02257">
    <property type="entry name" value="Peptidase_C19"/>
    <property type="match status" value="1"/>
</dbReference>
<dbReference type="PROSITE" id="PS00972">
    <property type="entry name" value="USP_1"/>
    <property type="match status" value="1"/>
</dbReference>
<feature type="compositionally biased region" description="Low complexity" evidence="7">
    <location>
        <begin position="193"/>
        <end position="210"/>
    </location>
</feature>
<keyword evidence="4 6" id="KW-0378">Hydrolase</keyword>
<feature type="compositionally biased region" description="Low complexity" evidence="7">
    <location>
        <begin position="410"/>
        <end position="425"/>
    </location>
</feature>
<dbReference type="PANTHER" id="PTHR24006:SF687">
    <property type="entry name" value="UBIQUITIN CARBOXYL-TERMINAL HYDROLASE 10"/>
    <property type="match status" value="1"/>
</dbReference>
<dbReference type="InterPro" id="IPR038765">
    <property type="entry name" value="Papain-like_cys_pep_sf"/>
</dbReference>
<evidence type="ECO:0000256" key="2">
    <source>
        <dbReference type="ARBA" id="ARBA00022670"/>
    </source>
</evidence>
<feature type="compositionally biased region" description="Polar residues" evidence="7">
    <location>
        <begin position="355"/>
        <end position="366"/>
    </location>
</feature>
<feature type="domain" description="USP" evidence="8">
    <location>
        <begin position="513"/>
        <end position="919"/>
    </location>
</feature>
<evidence type="ECO:0000256" key="4">
    <source>
        <dbReference type="ARBA" id="ARBA00022801"/>
    </source>
</evidence>
<protein>
    <recommendedName>
        <fullName evidence="6">Ubiquitin carboxyl-terminal hydrolase</fullName>
        <ecNumber evidence="6">3.4.19.12</ecNumber>
    </recommendedName>
</protein>
<feature type="compositionally biased region" description="Pro residues" evidence="7">
    <location>
        <begin position="128"/>
        <end position="141"/>
    </location>
</feature>
<dbReference type="InterPro" id="IPR001394">
    <property type="entry name" value="Peptidase_C19_UCH"/>
</dbReference>
<evidence type="ECO:0000259" key="8">
    <source>
        <dbReference type="PROSITE" id="PS50235"/>
    </source>
</evidence>
<proteinExistence type="inferred from homology"/>